<accession>A0ABV9U912</accession>
<protein>
    <submittedName>
        <fullName evidence="2">NAD(P)/FAD-dependent oxidoreductase</fullName>
        <ecNumber evidence="2">1.-.-.-</ecNumber>
    </submittedName>
</protein>
<dbReference type="RefSeq" id="WP_378261543.1">
    <property type="nucleotide sequence ID" value="NZ_JBHSIT010000011.1"/>
</dbReference>
<keyword evidence="2" id="KW-0560">Oxidoreductase</keyword>
<dbReference type="SUPFAM" id="SSF51905">
    <property type="entry name" value="FAD/NAD(P)-binding domain"/>
    <property type="match status" value="1"/>
</dbReference>
<sequence>MGDVDDHAIVIGAGVAGVLTARALARRFARVTVIDRDALPEREPAFRPGLPQSPQIHAFWKQGVDCAEQLLPGLTRELAVHGAHQLVVPRDFLWLSPAGWFPRVSGAADLTCSRVLLDWILRRMANLDERIEFLPESEVTGLVATPRGDGVRGVRVRIAGSTEAQILTAGLVADASGRRSNAARWLAELGYPAPSVERYDAGFGYSSRYYEMPDSPARDWKAIYIQTSPGTPRGGVVVPVEGDRWMVTLLGCGDHVPPTKDDQFLDYARSLRSPVLYEAIRRAAPLSDAQAFRNTANEWRHYESLDRRPRGFLVLGDALCRFNPVYGQGMTVAAMSAKAVADMIEGMSPARIHRESGRLQRVAAAQSANAWGLATGEDLRFPWTEGRPPGTMVKLLHRYMDHVVAAGGVDPATCRTIFQVFGMTAPPAALFAPAAVARVAARWNAAAASSPLAASPPPAPSIA</sequence>
<name>A0ABV9U912_9ACTN</name>
<gene>
    <name evidence="2" type="ORF">ACFPCY_32290</name>
</gene>
<dbReference type="EMBL" id="JBHSIT010000011">
    <property type="protein sequence ID" value="MFC4912023.1"/>
    <property type="molecule type" value="Genomic_DNA"/>
</dbReference>
<dbReference type="PANTHER" id="PTHR43422">
    <property type="entry name" value="THIAMINE THIAZOLE SYNTHASE"/>
    <property type="match status" value="1"/>
</dbReference>
<feature type="domain" description="FAD-binding" evidence="1">
    <location>
        <begin position="8"/>
        <end position="341"/>
    </location>
</feature>
<dbReference type="InterPro" id="IPR002938">
    <property type="entry name" value="FAD-bd"/>
</dbReference>
<proteinExistence type="predicted"/>
<evidence type="ECO:0000313" key="2">
    <source>
        <dbReference type="EMBL" id="MFC4912023.1"/>
    </source>
</evidence>
<dbReference type="Pfam" id="PF01494">
    <property type="entry name" value="FAD_binding_3"/>
    <property type="match status" value="1"/>
</dbReference>
<evidence type="ECO:0000259" key="1">
    <source>
        <dbReference type="Pfam" id="PF01494"/>
    </source>
</evidence>
<dbReference type="EC" id="1.-.-.-" evidence="2"/>
<dbReference type="InterPro" id="IPR036188">
    <property type="entry name" value="FAD/NAD-bd_sf"/>
</dbReference>
<dbReference type="PANTHER" id="PTHR43422:SF3">
    <property type="entry name" value="THIAMINE THIAZOLE SYNTHASE"/>
    <property type="match status" value="1"/>
</dbReference>
<comment type="caution">
    <text evidence="2">The sequence shown here is derived from an EMBL/GenBank/DDBJ whole genome shotgun (WGS) entry which is preliminary data.</text>
</comment>
<dbReference type="Gene3D" id="3.50.50.60">
    <property type="entry name" value="FAD/NAD(P)-binding domain"/>
    <property type="match status" value="1"/>
</dbReference>
<organism evidence="2 3">
    <name type="scientific">Actinomadura gamaensis</name>
    <dbReference type="NCBI Taxonomy" id="1763541"/>
    <lineage>
        <taxon>Bacteria</taxon>
        <taxon>Bacillati</taxon>
        <taxon>Actinomycetota</taxon>
        <taxon>Actinomycetes</taxon>
        <taxon>Streptosporangiales</taxon>
        <taxon>Thermomonosporaceae</taxon>
        <taxon>Actinomadura</taxon>
    </lineage>
</organism>
<dbReference type="GO" id="GO:0016491">
    <property type="term" value="F:oxidoreductase activity"/>
    <property type="evidence" value="ECO:0007669"/>
    <property type="project" value="UniProtKB-KW"/>
</dbReference>
<reference evidence="3" key="1">
    <citation type="journal article" date="2019" name="Int. J. Syst. Evol. Microbiol.">
        <title>The Global Catalogue of Microorganisms (GCM) 10K type strain sequencing project: providing services to taxonomists for standard genome sequencing and annotation.</title>
        <authorList>
            <consortium name="The Broad Institute Genomics Platform"/>
            <consortium name="The Broad Institute Genome Sequencing Center for Infectious Disease"/>
            <person name="Wu L."/>
            <person name="Ma J."/>
        </authorList>
    </citation>
    <scope>NUCLEOTIDE SEQUENCE [LARGE SCALE GENOMIC DNA]</scope>
    <source>
        <strain evidence="3">KLKA75</strain>
    </source>
</reference>
<dbReference type="Proteomes" id="UP001595872">
    <property type="component" value="Unassembled WGS sequence"/>
</dbReference>
<evidence type="ECO:0000313" key="3">
    <source>
        <dbReference type="Proteomes" id="UP001595872"/>
    </source>
</evidence>
<keyword evidence="3" id="KW-1185">Reference proteome</keyword>